<evidence type="ECO:0000256" key="4">
    <source>
        <dbReference type="ARBA" id="ARBA00022692"/>
    </source>
</evidence>
<dbReference type="AlphaFoldDB" id="A0A840V9S9"/>
<reference evidence="11 12" key="1">
    <citation type="submission" date="2020-08" db="EMBL/GenBank/DDBJ databases">
        <title>Genomic Encyclopedia of Type Strains, Phase IV (KMG-IV): sequencing the most valuable type-strain genomes for metagenomic binning, comparative biology and taxonomic classification.</title>
        <authorList>
            <person name="Goeker M."/>
        </authorList>
    </citation>
    <scope>NUCLEOTIDE SEQUENCE [LARGE SCALE GENOMIC DNA]</scope>
    <source>
        <strain evidence="11 12">YC6886</strain>
    </source>
</reference>
<dbReference type="InterPro" id="IPR034746">
    <property type="entry name" value="POTRA"/>
</dbReference>
<keyword evidence="12" id="KW-1185">Reference proteome</keyword>
<evidence type="ECO:0000256" key="3">
    <source>
        <dbReference type="ARBA" id="ARBA00022618"/>
    </source>
</evidence>
<dbReference type="Pfam" id="PF08478">
    <property type="entry name" value="POTRA_1"/>
    <property type="match status" value="1"/>
</dbReference>
<evidence type="ECO:0000256" key="6">
    <source>
        <dbReference type="ARBA" id="ARBA00023136"/>
    </source>
</evidence>
<evidence type="ECO:0000256" key="2">
    <source>
        <dbReference type="ARBA" id="ARBA00022475"/>
    </source>
</evidence>
<dbReference type="PROSITE" id="PS51779">
    <property type="entry name" value="POTRA"/>
    <property type="match status" value="1"/>
</dbReference>
<feature type="transmembrane region" description="Helical" evidence="9">
    <location>
        <begin position="35"/>
        <end position="57"/>
    </location>
</feature>
<evidence type="ECO:0000256" key="7">
    <source>
        <dbReference type="ARBA" id="ARBA00023306"/>
    </source>
</evidence>
<feature type="region of interest" description="Disordered" evidence="8">
    <location>
        <begin position="293"/>
        <end position="325"/>
    </location>
</feature>
<comment type="caution">
    <text evidence="11">The sequence shown here is derived from an EMBL/GenBank/DDBJ whole genome shotgun (WGS) entry which is preliminary data.</text>
</comment>
<dbReference type="Gene3D" id="3.10.20.310">
    <property type="entry name" value="membrane protein fhac"/>
    <property type="match status" value="1"/>
</dbReference>
<name>A0A840V9S9_9BACT</name>
<dbReference type="GO" id="GO:0016020">
    <property type="term" value="C:membrane"/>
    <property type="evidence" value="ECO:0007669"/>
    <property type="project" value="UniProtKB-SubCell"/>
</dbReference>
<evidence type="ECO:0000256" key="9">
    <source>
        <dbReference type="SAM" id="Phobius"/>
    </source>
</evidence>
<comment type="subcellular location">
    <subcellularLocation>
        <location evidence="1">Membrane</location>
    </subcellularLocation>
</comment>
<evidence type="ECO:0000259" key="10">
    <source>
        <dbReference type="PROSITE" id="PS51779"/>
    </source>
</evidence>
<dbReference type="PANTHER" id="PTHR35851:SF1">
    <property type="entry name" value="CELL DIVISION PROTEIN FTSQ"/>
    <property type="match status" value="1"/>
</dbReference>
<dbReference type="PANTHER" id="PTHR35851">
    <property type="entry name" value="CELL DIVISION PROTEIN FTSQ"/>
    <property type="match status" value="1"/>
</dbReference>
<dbReference type="Proteomes" id="UP000557717">
    <property type="component" value="Unassembled WGS sequence"/>
</dbReference>
<dbReference type="GO" id="GO:0090529">
    <property type="term" value="P:cell septum assembly"/>
    <property type="evidence" value="ECO:0007669"/>
    <property type="project" value="InterPro"/>
</dbReference>
<evidence type="ECO:0000256" key="8">
    <source>
        <dbReference type="SAM" id="MobiDB-lite"/>
    </source>
</evidence>
<evidence type="ECO:0000256" key="1">
    <source>
        <dbReference type="ARBA" id="ARBA00004370"/>
    </source>
</evidence>
<dbReference type="RefSeq" id="WP_184019281.1">
    <property type="nucleotide sequence ID" value="NZ_JACHFD010000012.1"/>
</dbReference>
<gene>
    <name evidence="11" type="ORF">HNR46_002579</name>
</gene>
<dbReference type="EMBL" id="JACHFD010000012">
    <property type="protein sequence ID" value="MBB5352334.1"/>
    <property type="molecule type" value="Genomic_DNA"/>
</dbReference>
<evidence type="ECO:0000256" key="5">
    <source>
        <dbReference type="ARBA" id="ARBA00022989"/>
    </source>
</evidence>
<keyword evidence="6 9" id="KW-0472">Membrane</keyword>
<dbReference type="InterPro" id="IPR026579">
    <property type="entry name" value="FtsQ"/>
</dbReference>
<keyword evidence="4 9" id="KW-0812">Transmembrane</keyword>
<keyword evidence="3 11" id="KW-0132">Cell division</keyword>
<protein>
    <submittedName>
        <fullName evidence="11">Cell division septal protein FtsQ</fullName>
    </submittedName>
</protein>
<keyword evidence="2" id="KW-1003">Cell membrane</keyword>
<organism evidence="11 12">
    <name type="scientific">Haloferula luteola</name>
    <dbReference type="NCBI Taxonomy" id="595692"/>
    <lineage>
        <taxon>Bacteria</taxon>
        <taxon>Pseudomonadati</taxon>
        <taxon>Verrucomicrobiota</taxon>
        <taxon>Verrucomicrobiia</taxon>
        <taxon>Verrucomicrobiales</taxon>
        <taxon>Verrucomicrobiaceae</taxon>
        <taxon>Haloferula</taxon>
    </lineage>
</organism>
<keyword evidence="7" id="KW-0131">Cell cycle</keyword>
<dbReference type="InterPro" id="IPR013685">
    <property type="entry name" value="POTRA_FtsQ_type"/>
</dbReference>
<sequence>MFRRRTSKIRKRHQVKVLRANVMSPKIFWFDFKQALFSGFRWLSFAGLLVAAGWGIWQGIQRGLFENPEFRLRRLTMNENTALSDERLLTVTGIDLDGSLFDCRPREIREKILSLPEVLSARVTRQFPGSLDIQVTARQPAVWVACSELDIAPRDPVTGLLVDSQGMMFPCTAAMWESASQLPVIQLEEEGFSLEGGMKVKNESFLRGMRLLTEARKASDDASRWVDTIRQYKGWGSQLVTRDGTVATFSHGDLERQMGDFLAACQHASQKGRKIATIELVGRRNLLVTFQDGSDSEGVAHPIPAPPEENAANPPVSDLQRILER</sequence>
<feature type="domain" description="POTRA" evidence="10">
    <location>
        <begin position="70"/>
        <end position="138"/>
    </location>
</feature>
<keyword evidence="5 9" id="KW-1133">Transmembrane helix</keyword>
<evidence type="ECO:0000313" key="11">
    <source>
        <dbReference type="EMBL" id="MBB5352334.1"/>
    </source>
</evidence>
<proteinExistence type="predicted"/>
<evidence type="ECO:0000313" key="12">
    <source>
        <dbReference type="Proteomes" id="UP000557717"/>
    </source>
</evidence>
<accession>A0A840V9S9</accession>